<dbReference type="AlphaFoldDB" id="A0A3B0RXP9"/>
<feature type="domain" description="Methyltransferase" evidence="1">
    <location>
        <begin position="82"/>
        <end position="178"/>
    </location>
</feature>
<dbReference type="PROSITE" id="PS51257">
    <property type="entry name" value="PROKAR_LIPOPROTEIN"/>
    <property type="match status" value="1"/>
</dbReference>
<accession>A0A3B0RXP9</accession>
<proteinExistence type="predicted"/>
<gene>
    <name evidence="2" type="ORF">MNBD_ALPHA05-371</name>
</gene>
<organism evidence="2">
    <name type="scientific">hydrothermal vent metagenome</name>
    <dbReference type="NCBI Taxonomy" id="652676"/>
    <lineage>
        <taxon>unclassified sequences</taxon>
        <taxon>metagenomes</taxon>
        <taxon>ecological metagenomes</taxon>
    </lineage>
</organism>
<dbReference type="Gene3D" id="3.40.50.150">
    <property type="entry name" value="Vaccinia Virus protein VP39"/>
    <property type="match status" value="1"/>
</dbReference>
<evidence type="ECO:0000259" key="1">
    <source>
        <dbReference type="Pfam" id="PF13649"/>
    </source>
</evidence>
<dbReference type="SUPFAM" id="SSF53335">
    <property type="entry name" value="S-adenosyl-L-methionine-dependent methyltransferases"/>
    <property type="match status" value="1"/>
</dbReference>
<dbReference type="EMBL" id="UOEH01000257">
    <property type="protein sequence ID" value="VAV98654.1"/>
    <property type="molecule type" value="Genomic_DNA"/>
</dbReference>
<dbReference type="InterPro" id="IPR041698">
    <property type="entry name" value="Methyltransf_25"/>
</dbReference>
<sequence length="241" mass="26064">MMIRGAQIFLAMLFALTACSGPGGNNANEGGEPAGQADGAAIDDEETNLDLWLERLEVGSRELYSARDAVVEAVGLKEGDWVADIGAGTGLYTVLFAEEVGASGRVLAEDIEPLFLDLINRRAADLSVDNITAVLGREDDVTLPKSSVDVVFIADTYHYFEDREAVMRSIYEALKPGGSLILVEFDITPGEQRPEYKSHVRFGKAGVISEIEFIGFKLADAPVVEGLDENYFVKFVKPATP</sequence>
<reference evidence="2" key="1">
    <citation type="submission" date="2018-06" db="EMBL/GenBank/DDBJ databases">
        <authorList>
            <person name="Zhirakovskaya E."/>
        </authorList>
    </citation>
    <scope>NUCLEOTIDE SEQUENCE</scope>
</reference>
<dbReference type="CDD" id="cd02440">
    <property type="entry name" value="AdoMet_MTases"/>
    <property type="match status" value="1"/>
</dbReference>
<evidence type="ECO:0000313" key="2">
    <source>
        <dbReference type="EMBL" id="VAV98654.1"/>
    </source>
</evidence>
<dbReference type="PANTHER" id="PTHR43591">
    <property type="entry name" value="METHYLTRANSFERASE"/>
    <property type="match status" value="1"/>
</dbReference>
<protein>
    <recommendedName>
        <fullName evidence="1">Methyltransferase domain-containing protein</fullName>
    </recommendedName>
</protein>
<dbReference type="Pfam" id="PF13649">
    <property type="entry name" value="Methyltransf_25"/>
    <property type="match status" value="1"/>
</dbReference>
<dbReference type="InterPro" id="IPR029063">
    <property type="entry name" value="SAM-dependent_MTases_sf"/>
</dbReference>
<name>A0A3B0RXP9_9ZZZZ</name>